<keyword evidence="2" id="KW-1003">Cell membrane</keyword>
<comment type="subcellular location">
    <subcellularLocation>
        <location evidence="1">Cell membrane</location>
        <topology evidence="1">Multi-pass membrane protein</topology>
    </subcellularLocation>
</comment>
<dbReference type="InterPro" id="IPR050367">
    <property type="entry name" value="APC_superfamily"/>
</dbReference>
<feature type="transmembrane region" description="Helical" evidence="6">
    <location>
        <begin position="146"/>
        <end position="164"/>
    </location>
</feature>
<keyword evidence="4 6" id="KW-1133">Transmembrane helix</keyword>
<proteinExistence type="predicted"/>
<evidence type="ECO:0000256" key="2">
    <source>
        <dbReference type="ARBA" id="ARBA00022475"/>
    </source>
</evidence>
<accession>A0ABQ3IBP8</accession>
<reference evidence="8" key="1">
    <citation type="journal article" date="2019" name="Int. J. Syst. Evol. Microbiol.">
        <title>The Global Catalogue of Microorganisms (GCM) 10K type strain sequencing project: providing services to taxonomists for standard genome sequencing and annotation.</title>
        <authorList>
            <consortium name="The Broad Institute Genomics Platform"/>
            <consortium name="The Broad Institute Genome Sequencing Center for Infectious Disease"/>
            <person name="Wu L."/>
            <person name="Ma J."/>
        </authorList>
    </citation>
    <scope>NUCLEOTIDE SEQUENCE [LARGE SCALE GENOMIC DNA]</scope>
    <source>
        <strain evidence="8">CGMCC 4.7677</strain>
    </source>
</reference>
<feature type="transmembrane region" description="Helical" evidence="6">
    <location>
        <begin position="28"/>
        <end position="50"/>
    </location>
</feature>
<dbReference type="Proteomes" id="UP000605897">
    <property type="component" value="Unassembled WGS sequence"/>
</dbReference>
<feature type="transmembrane region" description="Helical" evidence="6">
    <location>
        <begin position="211"/>
        <end position="232"/>
    </location>
</feature>
<feature type="transmembrane region" description="Helical" evidence="6">
    <location>
        <begin position="171"/>
        <end position="191"/>
    </location>
</feature>
<evidence type="ECO:0000256" key="4">
    <source>
        <dbReference type="ARBA" id="ARBA00022989"/>
    </source>
</evidence>
<sequence length="473" mass="47857">MSDHLEATSRPAPDEPPEVTGHLSRSQLVGLALASYVPPVGLAAVPALILTTAGNGSWLGALIAAFGTSLVGLSIISFARRYVVTGSLYSYISHVFGPWARILTGAALFLGYVAQVGAIAFLVGLFSGSFLLSVGVGSGFDIGVQMIIYSGAVLIAAAIAYRGLGTSVRSAVTLATVSVPLMVVVTVAAAAHSGLDLGAQLSFEGATTSGIFQGVAAGAVFLVGFESSTALAAETRDAKRAVPLAVMCVPAGLGALYVVATFLQVPALTAASDALAAGTSPAAALAIEGGLGSTVATATDLVLAIATFAALIGFVNYGSRFVATLATDRLLPARTGRIHPRHRSPATAVVTISVLGLGAILVMAAANPDDIVDVYNSVATLIVYFWVIPYLLICAGAVKLLAREGRLGVTAVVSAVAGAAAMAWMYLNGLINPPAAPLDAMSYVALVALAAVFAVFLITHRLTSAPASDDTHH</sequence>
<dbReference type="Pfam" id="PF13520">
    <property type="entry name" value="AA_permease_2"/>
    <property type="match status" value="1"/>
</dbReference>
<evidence type="ECO:0000256" key="3">
    <source>
        <dbReference type="ARBA" id="ARBA00022692"/>
    </source>
</evidence>
<keyword evidence="8" id="KW-1185">Reference proteome</keyword>
<comment type="caution">
    <text evidence="7">The sequence shown here is derived from an EMBL/GenBank/DDBJ whole genome shotgun (WGS) entry which is preliminary data.</text>
</comment>
<evidence type="ECO:0000256" key="6">
    <source>
        <dbReference type="SAM" id="Phobius"/>
    </source>
</evidence>
<feature type="transmembrane region" description="Helical" evidence="6">
    <location>
        <begin position="440"/>
        <end position="458"/>
    </location>
</feature>
<feature type="transmembrane region" description="Helical" evidence="6">
    <location>
        <begin position="409"/>
        <end position="428"/>
    </location>
</feature>
<feature type="transmembrane region" description="Helical" evidence="6">
    <location>
        <begin position="344"/>
        <end position="366"/>
    </location>
</feature>
<feature type="transmembrane region" description="Helical" evidence="6">
    <location>
        <begin position="301"/>
        <end position="323"/>
    </location>
</feature>
<dbReference type="PANTHER" id="PTHR42770">
    <property type="entry name" value="AMINO ACID TRANSPORTER-RELATED"/>
    <property type="match status" value="1"/>
</dbReference>
<dbReference type="PANTHER" id="PTHR42770:SF7">
    <property type="entry name" value="MEMBRANE PROTEIN"/>
    <property type="match status" value="1"/>
</dbReference>
<evidence type="ECO:0000256" key="5">
    <source>
        <dbReference type="ARBA" id="ARBA00023136"/>
    </source>
</evidence>
<feature type="transmembrane region" description="Helical" evidence="6">
    <location>
        <begin position="100"/>
        <end position="126"/>
    </location>
</feature>
<evidence type="ECO:0000256" key="1">
    <source>
        <dbReference type="ARBA" id="ARBA00004651"/>
    </source>
</evidence>
<dbReference type="PIRSF" id="PIRSF006060">
    <property type="entry name" value="AA_transporter"/>
    <property type="match status" value="1"/>
</dbReference>
<evidence type="ECO:0000313" key="8">
    <source>
        <dbReference type="Proteomes" id="UP000605897"/>
    </source>
</evidence>
<feature type="transmembrane region" description="Helical" evidence="6">
    <location>
        <begin position="378"/>
        <end position="402"/>
    </location>
</feature>
<evidence type="ECO:0000313" key="7">
    <source>
        <dbReference type="EMBL" id="GHE75396.1"/>
    </source>
</evidence>
<organism evidence="7 8">
    <name type="scientific">Amycolatopsis deserti</name>
    <dbReference type="NCBI Taxonomy" id="185696"/>
    <lineage>
        <taxon>Bacteria</taxon>
        <taxon>Bacillati</taxon>
        <taxon>Actinomycetota</taxon>
        <taxon>Actinomycetes</taxon>
        <taxon>Pseudonocardiales</taxon>
        <taxon>Pseudonocardiaceae</taxon>
        <taxon>Amycolatopsis</taxon>
    </lineage>
</organism>
<dbReference type="Gene3D" id="1.20.1740.10">
    <property type="entry name" value="Amino acid/polyamine transporter I"/>
    <property type="match status" value="1"/>
</dbReference>
<feature type="transmembrane region" description="Helical" evidence="6">
    <location>
        <begin position="56"/>
        <end position="79"/>
    </location>
</feature>
<dbReference type="EMBL" id="BNAU01000001">
    <property type="protein sequence ID" value="GHE75396.1"/>
    <property type="molecule type" value="Genomic_DNA"/>
</dbReference>
<keyword evidence="5 6" id="KW-0472">Membrane</keyword>
<dbReference type="InterPro" id="IPR002293">
    <property type="entry name" value="AA/rel_permease1"/>
</dbReference>
<gene>
    <name evidence="7" type="ORF">GCM10017786_00090</name>
</gene>
<protein>
    <submittedName>
        <fullName evidence="7">Amino acid permease</fullName>
    </submittedName>
</protein>
<feature type="transmembrane region" description="Helical" evidence="6">
    <location>
        <begin position="244"/>
        <end position="265"/>
    </location>
</feature>
<dbReference type="RefSeq" id="WP_191242412.1">
    <property type="nucleotide sequence ID" value="NZ_BNAU01000001.1"/>
</dbReference>
<keyword evidence="3 6" id="KW-0812">Transmembrane</keyword>
<name>A0ABQ3IBP8_9PSEU</name>